<dbReference type="InterPro" id="IPR019734">
    <property type="entry name" value="TPR_rpt"/>
</dbReference>
<proteinExistence type="predicted"/>
<protein>
    <submittedName>
        <fullName evidence="5">SPOR domain-containing protein</fullName>
    </submittedName>
</protein>
<dbReference type="PROSITE" id="PS50005">
    <property type="entry name" value="TPR"/>
    <property type="match status" value="1"/>
</dbReference>
<dbReference type="SUPFAM" id="SSF48452">
    <property type="entry name" value="TPR-like"/>
    <property type="match status" value="1"/>
</dbReference>
<keyword evidence="1" id="KW-0802">TPR repeat</keyword>
<dbReference type="InterPro" id="IPR011990">
    <property type="entry name" value="TPR-like_helical_dom_sf"/>
</dbReference>
<dbReference type="SMART" id="SM00028">
    <property type="entry name" value="TPR"/>
    <property type="match status" value="2"/>
</dbReference>
<feature type="chain" id="PRO_5046386882" evidence="3">
    <location>
        <begin position="30"/>
        <end position="547"/>
    </location>
</feature>
<feature type="region of interest" description="Disordered" evidence="2">
    <location>
        <begin position="323"/>
        <end position="359"/>
    </location>
</feature>
<accession>A0ABS7PFW3</accession>
<reference evidence="5 6" key="1">
    <citation type="submission" date="2021-07" db="EMBL/GenBank/DDBJ databases">
        <title>Alteriqipengyuania abyssalis NZ-12B nov, sp.nov isolated from deep sea sponge in pacific ocean.</title>
        <authorList>
            <person name="Tareen S."/>
            <person name="Wink J."/>
        </authorList>
    </citation>
    <scope>NUCLEOTIDE SEQUENCE [LARGE SCALE GENOMIC DNA]</scope>
    <source>
        <strain evidence="5 6">NZ-12B</strain>
    </source>
</reference>
<feature type="compositionally biased region" description="Low complexity" evidence="2">
    <location>
        <begin position="280"/>
        <end position="290"/>
    </location>
</feature>
<evidence type="ECO:0000256" key="2">
    <source>
        <dbReference type="SAM" id="MobiDB-lite"/>
    </source>
</evidence>
<dbReference type="PROSITE" id="PS51724">
    <property type="entry name" value="SPOR"/>
    <property type="match status" value="1"/>
</dbReference>
<dbReference type="InterPro" id="IPR036680">
    <property type="entry name" value="SPOR-like_sf"/>
</dbReference>
<keyword evidence="6" id="KW-1185">Reference proteome</keyword>
<dbReference type="InterPro" id="IPR007730">
    <property type="entry name" value="SPOR-like_dom"/>
</dbReference>
<dbReference type="Gene3D" id="1.25.40.10">
    <property type="entry name" value="Tetratricopeptide repeat domain"/>
    <property type="match status" value="1"/>
</dbReference>
<feature type="repeat" description="TPR" evidence="1">
    <location>
        <begin position="63"/>
        <end position="96"/>
    </location>
</feature>
<feature type="compositionally biased region" description="Pro residues" evidence="2">
    <location>
        <begin position="326"/>
        <end position="343"/>
    </location>
</feature>
<organism evidence="5 6">
    <name type="scientific">Alteriqipengyuania abyssalis</name>
    <dbReference type="NCBI Taxonomy" id="2860200"/>
    <lineage>
        <taxon>Bacteria</taxon>
        <taxon>Pseudomonadati</taxon>
        <taxon>Pseudomonadota</taxon>
        <taxon>Alphaproteobacteria</taxon>
        <taxon>Sphingomonadales</taxon>
        <taxon>Erythrobacteraceae</taxon>
        <taxon>Alteriqipengyuania</taxon>
    </lineage>
</organism>
<keyword evidence="3" id="KW-0732">Signal</keyword>
<dbReference type="SUPFAM" id="SSF110997">
    <property type="entry name" value="Sporulation related repeat"/>
    <property type="match status" value="1"/>
</dbReference>
<evidence type="ECO:0000256" key="3">
    <source>
        <dbReference type="SAM" id="SignalP"/>
    </source>
</evidence>
<gene>
    <name evidence="5" type="ORF">KYN89_10025</name>
</gene>
<feature type="domain" description="SPOR" evidence="4">
    <location>
        <begin position="458"/>
        <end position="538"/>
    </location>
</feature>
<name>A0ABS7PFW3_9SPHN</name>
<sequence length="547" mass="57512">MTGCKLLRAMPTALSLVLVAGGAPALAQSADTVSRAVVQPLPPAASDDLNAALLRLAADRRDVDALVSAGLASLSLDDIDAAIGFFGRAKELSPDNPRIAEGMGAAYVRSGRPVEALSLFEQADRAGIGTGALWADRGLAYDLVGQNDAAQTAYRRALQGKNDPAVRQRLALSYAIAGNRDAFEDELRPLLEERDYNAYRTRAFGLAVLGQADEALEIARAVMPRDLAGRMEPYLRFMPRLTKSQQAAAANLGLYPSATRIGRDDPRIASAAGAASAATPDAAAPTPISAGQGASVASSTPTVRDLRDPLSRTFMRPSRTRVAIQLPPPPVRQPEPEAQPTPEPQVAAQQAGELAPAVQQQAPGAAVRVAETATASAQAAPGLIRPEMGQPESRQAAPVFAAAQSRPPASPPVTGPVDLADAFAEFAEPTNVDVVGGDVVDISAITPKREKKEPPPPPPAPRRIWLQLGIGQDLALLRNDWRLKYRKIDALKGAAPFTTPWGQTNRLLAGPFESQADARKALNALSADDIDSFIWTSPEGAAVEPLG</sequence>
<evidence type="ECO:0000313" key="5">
    <source>
        <dbReference type="EMBL" id="MBY8337388.1"/>
    </source>
</evidence>
<dbReference type="Pfam" id="PF05036">
    <property type="entry name" value="SPOR"/>
    <property type="match status" value="1"/>
</dbReference>
<feature type="signal peptide" evidence="3">
    <location>
        <begin position="1"/>
        <end position="29"/>
    </location>
</feature>
<dbReference type="EMBL" id="JAHWXP010000003">
    <property type="protein sequence ID" value="MBY8337388.1"/>
    <property type="molecule type" value="Genomic_DNA"/>
</dbReference>
<dbReference type="Proteomes" id="UP000759298">
    <property type="component" value="Unassembled WGS sequence"/>
</dbReference>
<comment type="caution">
    <text evidence="5">The sequence shown here is derived from an EMBL/GenBank/DDBJ whole genome shotgun (WGS) entry which is preliminary data.</text>
</comment>
<feature type="region of interest" description="Disordered" evidence="2">
    <location>
        <begin position="280"/>
        <end position="307"/>
    </location>
</feature>
<evidence type="ECO:0000259" key="4">
    <source>
        <dbReference type="PROSITE" id="PS51724"/>
    </source>
</evidence>
<evidence type="ECO:0000313" key="6">
    <source>
        <dbReference type="Proteomes" id="UP000759298"/>
    </source>
</evidence>
<evidence type="ECO:0000256" key="1">
    <source>
        <dbReference type="PROSITE-ProRule" id="PRU00339"/>
    </source>
</evidence>
<feature type="compositionally biased region" description="Low complexity" evidence="2">
    <location>
        <begin position="344"/>
        <end position="359"/>
    </location>
</feature>